<reference evidence="2" key="1">
    <citation type="journal article" date="2019" name="Int. J. Syst. Evol. Microbiol.">
        <title>The Global Catalogue of Microorganisms (GCM) 10K type strain sequencing project: providing services to taxonomists for standard genome sequencing and annotation.</title>
        <authorList>
            <consortium name="The Broad Institute Genomics Platform"/>
            <consortium name="The Broad Institute Genome Sequencing Center for Infectious Disease"/>
            <person name="Wu L."/>
            <person name="Ma J."/>
        </authorList>
    </citation>
    <scope>NUCLEOTIDE SEQUENCE [LARGE SCALE GENOMIC DNA]</scope>
    <source>
        <strain evidence="2">CCM 7403</strain>
    </source>
</reference>
<organism evidence="1 2">
    <name type="scientific">Nocardioides daphniae</name>
    <dbReference type="NCBI Taxonomy" id="402297"/>
    <lineage>
        <taxon>Bacteria</taxon>
        <taxon>Bacillati</taxon>
        <taxon>Actinomycetota</taxon>
        <taxon>Actinomycetes</taxon>
        <taxon>Propionibacteriales</taxon>
        <taxon>Nocardioidaceae</taxon>
        <taxon>Nocardioides</taxon>
    </lineage>
</organism>
<dbReference type="RefSeq" id="WP_188421207.1">
    <property type="nucleotide sequence ID" value="NZ_BMCK01000002.1"/>
</dbReference>
<proteinExistence type="predicted"/>
<name>A0ABQ1Q6Y7_9ACTN</name>
<evidence type="ECO:0000313" key="2">
    <source>
        <dbReference type="Proteomes" id="UP000630594"/>
    </source>
</evidence>
<evidence type="ECO:0008006" key="3">
    <source>
        <dbReference type="Google" id="ProtNLM"/>
    </source>
</evidence>
<keyword evidence="2" id="KW-1185">Reference proteome</keyword>
<gene>
    <name evidence="1" type="ORF">GCM10007231_12500</name>
</gene>
<protein>
    <recommendedName>
        <fullName evidence="3">Nuclear transport factor 2 family protein</fullName>
    </recommendedName>
</protein>
<accession>A0ABQ1Q6Y7</accession>
<dbReference type="Proteomes" id="UP000630594">
    <property type="component" value="Unassembled WGS sequence"/>
</dbReference>
<evidence type="ECO:0000313" key="1">
    <source>
        <dbReference type="EMBL" id="GGD15047.1"/>
    </source>
</evidence>
<sequence length="151" mass="16103">MKRWGLAGAVVVVLVGVALAGWWVLTPHQDRSVAMPADDAAPERVVEVYVDALDAGDCDTALALHDPASRDSSWCDDVVSLALVSLEPARIEQPEWSGQPAGVEVVSVGVDLDLERRPFGDGSLDGVEAWSYRLARPSADAPWRIIGQGMG</sequence>
<comment type="caution">
    <text evidence="1">The sequence shown here is derived from an EMBL/GenBank/DDBJ whole genome shotgun (WGS) entry which is preliminary data.</text>
</comment>
<dbReference type="EMBL" id="BMCK01000002">
    <property type="protein sequence ID" value="GGD15047.1"/>
    <property type="molecule type" value="Genomic_DNA"/>
</dbReference>